<dbReference type="RefSeq" id="WP_204960576.1">
    <property type="nucleotide sequence ID" value="NZ_JAFEUO010000006.1"/>
</dbReference>
<feature type="active site" evidence="9">
    <location>
        <position position="292"/>
    </location>
</feature>
<keyword evidence="4 9" id="KW-0808">Transferase</keyword>
<name>A0ABS2JGR2_9ACTN</name>
<dbReference type="InterPro" id="IPR013747">
    <property type="entry name" value="ACP_syn_III_C"/>
</dbReference>
<dbReference type="InterPro" id="IPR013751">
    <property type="entry name" value="ACP_syn_III_N"/>
</dbReference>
<feature type="region of interest" description="Disordered" evidence="10">
    <location>
        <begin position="1"/>
        <end position="45"/>
    </location>
</feature>
<evidence type="ECO:0000256" key="2">
    <source>
        <dbReference type="ARBA" id="ARBA00022490"/>
    </source>
</evidence>
<dbReference type="EC" id="2.3.1.180" evidence="9"/>
<dbReference type="NCBIfam" id="NF006829">
    <property type="entry name" value="PRK09352.1"/>
    <property type="match status" value="1"/>
</dbReference>
<comment type="caution">
    <text evidence="13">The sequence shown here is derived from an EMBL/GenBank/DDBJ whole genome shotgun (WGS) entry which is preliminary data.</text>
</comment>
<evidence type="ECO:0000259" key="11">
    <source>
        <dbReference type="Pfam" id="PF08541"/>
    </source>
</evidence>
<evidence type="ECO:0000256" key="7">
    <source>
        <dbReference type="ARBA" id="ARBA00023160"/>
    </source>
</evidence>
<evidence type="ECO:0000256" key="6">
    <source>
        <dbReference type="ARBA" id="ARBA00023098"/>
    </source>
</evidence>
<dbReference type="NCBIfam" id="TIGR00747">
    <property type="entry name" value="fabH"/>
    <property type="match status" value="1"/>
</dbReference>
<protein>
    <recommendedName>
        <fullName evidence="9">Beta-ketoacyl-[acyl-carrier-protein] synthase III</fullName>
        <shortName evidence="9">Beta-ketoacyl-ACP synthase III</shortName>
        <shortName evidence="9">KAS III</shortName>
        <ecNumber evidence="9">2.3.1.180</ecNumber>
    </recommendedName>
    <alternativeName>
        <fullName evidence="9">3-oxoacyl-[acyl-carrier-protein] synthase 3</fullName>
    </alternativeName>
    <alternativeName>
        <fullName evidence="9">3-oxoacyl-[acyl-carrier-protein] synthase III</fullName>
    </alternativeName>
</protein>
<feature type="domain" description="Beta-ketoacyl-[acyl-carrier-protein] synthase III C-terminal" evidence="11">
    <location>
        <begin position="278"/>
        <end position="365"/>
    </location>
</feature>
<sequence>MHADAEQASPTERSRHDPRWPAATPARPRAAADRTPTPGATPGILATGACLPEQVVTNASLAAALGVTADWIVDRTGVHERRAAAPGEATSDLATHAARQALDRAGVDAAEVGLIILGTSTPDLPLPATACRVQANLGAWGAYAMDLDAVCTGFVYALDVAHKIMRCDPTIRYAVVIGADTYSRILDYTDRRTSVLFGDGAGAVVLGRSADAAGIAYTRLGSDGRQHDLVRIPAGGSRAPASTATVAHGGHHFTMDGRAVRAFAERKLPELVADATAACGLTVADLDLLVPHQANVRLLREVTKELGFVADQVAISGTHYGNTGAASVPVTLDAAIDAGRVRPGARVLLAAFGGGMTWGSALITWPGGTAGQPTHEEPPA</sequence>
<keyword evidence="7 9" id="KW-0275">Fatty acid biosynthesis</keyword>
<dbReference type="PANTHER" id="PTHR34069">
    <property type="entry name" value="3-OXOACYL-[ACYL-CARRIER-PROTEIN] SYNTHASE 3"/>
    <property type="match status" value="1"/>
</dbReference>
<evidence type="ECO:0000313" key="13">
    <source>
        <dbReference type="EMBL" id="MBM7085376.1"/>
    </source>
</evidence>
<keyword evidence="3 9" id="KW-0444">Lipid biosynthesis</keyword>
<feature type="domain" description="Beta-ketoacyl-[acyl-carrier-protein] synthase III N-terminal" evidence="12">
    <location>
        <begin position="145"/>
        <end position="224"/>
    </location>
</feature>
<evidence type="ECO:0000256" key="8">
    <source>
        <dbReference type="ARBA" id="ARBA00023315"/>
    </source>
</evidence>
<organism evidence="13 14">
    <name type="scientific">Micromonospora humidisoli</name>
    <dbReference type="NCBI Taxonomy" id="2807622"/>
    <lineage>
        <taxon>Bacteria</taxon>
        <taxon>Bacillati</taxon>
        <taxon>Actinomycetota</taxon>
        <taxon>Actinomycetes</taxon>
        <taxon>Micromonosporales</taxon>
        <taxon>Micromonosporaceae</taxon>
        <taxon>Micromonospora</taxon>
    </lineage>
</organism>
<dbReference type="PANTHER" id="PTHR34069:SF2">
    <property type="entry name" value="BETA-KETOACYL-[ACYL-CARRIER-PROTEIN] SYNTHASE III"/>
    <property type="match status" value="1"/>
</dbReference>
<dbReference type="Pfam" id="PF08541">
    <property type="entry name" value="ACP_syn_III_C"/>
    <property type="match status" value="1"/>
</dbReference>
<dbReference type="HAMAP" id="MF_01815">
    <property type="entry name" value="FabH"/>
    <property type="match status" value="1"/>
</dbReference>
<proteinExistence type="inferred from homology"/>
<keyword evidence="5 9" id="KW-0276">Fatty acid metabolism</keyword>
<evidence type="ECO:0000256" key="10">
    <source>
        <dbReference type="SAM" id="MobiDB-lite"/>
    </source>
</evidence>
<comment type="domain">
    <text evidence="9">The last Arg residue of the ACP-binding site is essential for the weak association between ACP/AcpP and FabH.</text>
</comment>
<dbReference type="Proteomes" id="UP000809587">
    <property type="component" value="Unassembled WGS sequence"/>
</dbReference>
<keyword evidence="8 9" id="KW-0012">Acyltransferase</keyword>
<accession>A0ABS2JGR2</accession>
<dbReference type="CDD" id="cd00830">
    <property type="entry name" value="KAS_III"/>
    <property type="match status" value="1"/>
</dbReference>
<comment type="similarity">
    <text evidence="1 9">Belongs to the thiolase-like superfamily. FabH family.</text>
</comment>
<reference evidence="13 14" key="1">
    <citation type="submission" date="2021-02" db="EMBL/GenBank/DDBJ databases">
        <authorList>
            <person name="Lee D.-H."/>
        </authorList>
    </citation>
    <scope>NUCLEOTIDE SEQUENCE [LARGE SCALE GENOMIC DNA]</scope>
    <source>
        <strain evidence="13 14">MMS20-R2-29</strain>
    </source>
</reference>
<gene>
    <name evidence="9" type="primary">fabH</name>
    <name evidence="13" type="ORF">JQN84_22900</name>
</gene>
<keyword evidence="9" id="KW-0511">Multifunctional enzyme</keyword>
<evidence type="ECO:0000256" key="4">
    <source>
        <dbReference type="ARBA" id="ARBA00022679"/>
    </source>
</evidence>
<dbReference type="Pfam" id="PF08545">
    <property type="entry name" value="ACP_syn_III"/>
    <property type="match status" value="1"/>
</dbReference>
<evidence type="ECO:0000256" key="3">
    <source>
        <dbReference type="ARBA" id="ARBA00022516"/>
    </source>
</evidence>
<keyword evidence="6 9" id="KW-0443">Lipid metabolism</keyword>
<feature type="active site" evidence="9">
    <location>
        <position position="322"/>
    </location>
</feature>
<evidence type="ECO:0000313" key="14">
    <source>
        <dbReference type="Proteomes" id="UP000809587"/>
    </source>
</evidence>
<dbReference type="EMBL" id="JAFEUO010000006">
    <property type="protein sequence ID" value="MBM7085376.1"/>
    <property type="molecule type" value="Genomic_DNA"/>
</dbReference>
<comment type="function">
    <text evidence="9">Catalyzes the condensation reaction of fatty acid synthesis by the addition to an acyl acceptor of two carbons from malonyl-ACP. Catalyzes the first condensation reaction which initiates fatty acid synthesis and may therefore play a role in governing the total rate of fatty acid production. Possesses both acetoacetyl-ACP synthase and acetyl transacylase activities. Its substrate specificity determines the biosynthesis of branched-chain and/or straight-chain of fatty acids.</text>
</comment>
<dbReference type="InterPro" id="IPR004655">
    <property type="entry name" value="FabH"/>
</dbReference>
<comment type="catalytic activity">
    <reaction evidence="9">
        <text>malonyl-[ACP] + acetyl-CoA + H(+) = 3-oxobutanoyl-[ACP] + CO2 + CoA</text>
        <dbReference type="Rhea" id="RHEA:12080"/>
        <dbReference type="Rhea" id="RHEA-COMP:9623"/>
        <dbReference type="Rhea" id="RHEA-COMP:9625"/>
        <dbReference type="ChEBI" id="CHEBI:15378"/>
        <dbReference type="ChEBI" id="CHEBI:16526"/>
        <dbReference type="ChEBI" id="CHEBI:57287"/>
        <dbReference type="ChEBI" id="CHEBI:57288"/>
        <dbReference type="ChEBI" id="CHEBI:78449"/>
        <dbReference type="ChEBI" id="CHEBI:78450"/>
        <dbReference type="EC" id="2.3.1.180"/>
    </reaction>
</comment>
<dbReference type="InterPro" id="IPR016039">
    <property type="entry name" value="Thiolase-like"/>
</dbReference>
<keyword evidence="14" id="KW-1185">Reference proteome</keyword>
<comment type="pathway">
    <text evidence="9">Lipid metabolism; fatty acid biosynthesis.</text>
</comment>
<feature type="compositionally biased region" description="Low complexity" evidence="10">
    <location>
        <begin position="20"/>
        <end position="42"/>
    </location>
</feature>
<evidence type="ECO:0000256" key="5">
    <source>
        <dbReference type="ARBA" id="ARBA00022832"/>
    </source>
</evidence>
<keyword evidence="2 9" id="KW-0963">Cytoplasm</keyword>
<evidence type="ECO:0000256" key="9">
    <source>
        <dbReference type="HAMAP-Rule" id="MF_01815"/>
    </source>
</evidence>
<evidence type="ECO:0000259" key="12">
    <source>
        <dbReference type="Pfam" id="PF08545"/>
    </source>
</evidence>
<comment type="subunit">
    <text evidence="9">Homodimer.</text>
</comment>
<dbReference type="SUPFAM" id="SSF53901">
    <property type="entry name" value="Thiolase-like"/>
    <property type="match status" value="1"/>
</dbReference>
<feature type="active site" evidence="9">
    <location>
        <position position="151"/>
    </location>
</feature>
<comment type="subcellular location">
    <subcellularLocation>
        <location evidence="9">Cytoplasm</location>
    </subcellularLocation>
</comment>
<feature type="region of interest" description="ACP-binding" evidence="9">
    <location>
        <begin position="293"/>
        <end position="297"/>
    </location>
</feature>
<dbReference type="Gene3D" id="3.40.47.10">
    <property type="match status" value="1"/>
</dbReference>
<evidence type="ECO:0000256" key="1">
    <source>
        <dbReference type="ARBA" id="ARBA00008642"/>
    </source>
</evidence>